<dbReference type="Gene3D" id="3.40.50.2300">
    <property type="match status" value="1"/>
</dbReference>
<dbReference type="EC" id="2.7.13.3" evidence="2"/>
<evidence type="ECO:0000256" key="3">
    <source>
        <dbReference type="ARBA" id="ARBA00022553"/>
    </source>
</evidence>
<keyword evidence="8" id="KW-1133">Transmembrane helix</keyword>
<evidence type="ECO:0000259" key="9">
    <source>
        <dbReference type="PROSITE" id="PS50109"/>
    </source>
</evidence>
<reference evidence="12 14" key="1">
    <citation type="submission" date="2016-10" db="EMBL/GenBank/DDBJ databases">
        <authorList>
            <person name="Varghese N."/>
            <person name="Submissions S."/>
        </authorList>
    </citation>
    <scope>NUCLEOTIDE SEQUENCE [LARGE SCALE GENOMIC DNA]</scope>
    <source>
        <strain evidence="12 14">CGMCC 1.7012</strain>
    </source>
</reference>
<dbReference type="CDD" id="cd13707">
    <property type="entry name" value="PBP2_BvgS_D2"/>
    <property type="match status" value="1"/>
</dbReference>
<dbReference type="Proteomes" id="UP000078227">
    <property type="component" value="Chromosome"/>
</dbReference>
<keyword evidence="4" id="KW-0808">Transferase</keyword>
<dbReference type="AlphaFoldDB" id="A0AA94GZT5"/>
<dbReference type="InterPro" id="IPR005467">
    <property type="entry name" value="His_kinase_dom"/>
</dbReference>
<dbReference type="InterPro" id="IPR036890">
    <property type="entry name" value="HATPase_C_sf"/>
</dbReference>
<accession>A0AA94GZT5</accession>
<dbReference type="GO" id="GO:0009927">
    <property type="term" value="F:histidine phosphotransfer kinase activity"/>
    <property type="evidence" value="ECO:0007669"/>
    <property type="project" value="TreeGrafter"/>
</dbReference>
<dbReference type="RefSeq" id="WP_064568213.1">
    <property type="nucleotide sequence ID" value="NZ_CP014007.2"/>
</dbReference>
<evidence type="ECO:0000256" key="5">
    <source>
        <dbReference type="ARBA" id="ARBA00022777"/>
    </source>
</evidence>
<dbReference type="InterPro" id="IPR036097">
    <property type="entry name" value="HisK_dim/P_sf"/>
</dbReference>
<evidence type="ECO:0000256" key="2">
    <source>
        <dbReference type="ARBA" id="ARBA00012438"/>
    </source>
</evidence>
<dbReference type="CDD" id="cd00082">
    <property type="entry name" value="HisKA"/>
    <property type="match status" value="1"/>
</dbReference>
<sequence length="814" mass="90858">MLCLLCTFAVAAQGADEVKDAGSPFFSPNEKQWIRQHPVIRVLAFDASAPMSFIDKKLNFSGISADLLTIVRIRTGLNFVISEVSSFEALSEKIAAGEADMVAGIPAGRLPELRYSRVWLTSKYTLLTRSKTPAVSTLDALSDRFVAVREGTLIARYLAAQYPQIKVIGTRSLTDAVDMLSAGQVDAAIGIEANIDYQIRRIGRDKIDISSLQEVNPLHVAFGVSAAAPELLSILDKVLDTIPDNDYQRLGSGWRYEGGAFWQRWRQHLWQIGVPATMVLILSLLWGLSLRRQVKQRTRMQLRLKEQLTYMYNIMHAVPWPMVVRNLEGKMIDCNGRYLAEMKVARGDVLGETIDVLPLPEYLKRGFRQDYVDVIETGRPQMGDRVLALDHSTKPRTVFHWIIPFHDSDGAIGGVCGGWMDVTEREELVQQLNDARDEALASSRAKSNFLSVMSHEIRTPLNAILGILELQIKQNVKEHHSQPMLEVAHDAAKNLLTVVGDILDIARIESGRMAIEPQKEDLIALTRSVVLLFQEATDQKQISIDLRVIGGNTCLLKIDPCRYKQILSNLLSNAIKFTHEGGIEVILQHQPTSDGRIEVELTVKDTGIGITPEDQQRLFKPFTQLGMEGENSRLGTGLGLFICRTLCDLMKGTLSLTSAPGEGTTVVLQLCLPAAIASVEKPLDKTPRSKSLTTVKRVLIVDDYPPNLMLLRHQLEFLGHRVSEAQNGEEALTLWRMYDNFDYALIDCNMPVMDGFTLAQRLRAEERENDRERATLLGFTAIAQEEVLDQCLAAGMDGCLFKPCSQEEIAKWIK</sequence>
<proteinExistence type="predicted"/>
<reference evidence="11 13" key="2">
    <citation type="submission" date="2021-03" db="EMBL/GenBank/DDBJ databases">
        <authorList>
            <person name="Li Y."/>
            <person name="Li S."/>
            <person name="Chen M."/>
            <person name="Peng G."/>
            <person name="Tan Z."/>
            <person name="An Q."/>
        </authorList>
    </citation>
    <scope>NUCLEOTIDE SEQUENCE [LARGE SCALE GENOMIC DNA]</scope>
    <source>
        <strain evidence="11 13">Ola 51</strain>
    </source>
</reference>
<keyword evidence="3 7" id="KW-0597">Phosphoprotein</keyword>
<keyword evidence="5 12" id="KW-0418">Kinase</keyword>
<evidence type="ECO:0000256" key="8">
    <source>
        <dbReference type="SAM" id="Phobius"/>
    </source>
</evidence>
<dbReference type="PANTHER" id="PTHR43047:SF72">
    <property type="entry name" value="OSMOSENSING HISTIDINE PROTEIN KINASE SLN1"/>
    <property type="match status" value="1"/>
</dbReference>
<dbReference type="PRINTS" id="PR00344">
    <property type="entry name" value="BCTRLSENSOR"/>
</dbReference>
<dbReference type="Gene3D" id="1.10.287.130">
    <property type="match status" value="1"/>
</dbReference>
<dbReference type="InterPro" id="IPR013656">
    <property type="entry name" value="PAS_4"/>
</dbReference>
<dbReference type="InterPro" id="IPR035965">
    <property type="entry name" value="PAS-like_dom_sf"/>
</dbReference>
<dbReference type="InterPro" id="IPR000014">
    <property type="entry name" value="PAS"/>
</dbReference>
<evidence type="ECO:0000256" key="1">
    <source>
        <dbReference type="ARBA" id="ARBA00000085"/>
    </source>
</evidence>
<evidence type="ECO:0000313" key="13">
    <source>
        <dbReference type="Proteomes" id="UP000078227"/>
    </source>
</evidence>
<comment type="catalytic activity">
    <reaction evidence="1">
        <text>ATP + protein L-histidine = ADP + protein N-phospho-L-histidine.</text>
        <dbReference type="EC" id="2.7.13.3"/>
    </reaction>
</comment>
<dbReference type="Gene3D" id="3.30.565.10">
    <property type="entry name" value="Histidine kinase-like ATPase, C-terminal domain"/>
    <property type="match status" value="1"/>
</dbReference>
<evidence type="ECO:0000256" key="4">
    <source>
        <dbReference type="ARBA" id="ARBA00022679"/>
    </source>
</evidence>
<dbReference type="Proteomes" id="UP000182314">
    <property type="component" value="Unassembled WGS sequence"/>
</dbReference>
<dbReference type="KEGG" id="kor:AWR26_19475"/>
<dbReference type="CDD" id="cd17546">
    <property type="entry name" value="REC_hyHK_CKI1_RcsC-like"/>
    <property type="match status" value="1"/>
</dbReference>
<evidence type="ECO:0000313" key="11">
    <source>
        <dbReference type="EMBL" id="ANI84225.1"/>
    </source>
</evidence>
<dbReference type="PROSITE" id="PS50109">
    <property type="entry name" value="HIS_KIN"/>
    <property type="match status" value="1"/>
</dbReference>
<evidence type="ECO:0000313" key="14">
    <source>
        <dbReference type="Proteomes" id="UP000182314"/>
    </source>
</evidence>
<dbReference type="Pfam" id="PF00072">
    <property type="entry name" value="Response_reg"/>
    <property type="match status" value="1"/>
</dbReference>
<dbReference type="Gene3D" id="3.30.450.20">
    <property type="entry name" value="PAS domain"/>
    <property type="match status" value="1"/>
</dbReference>
<keyword evidence="8" id="KW-0472">Membrane</keyword>
<dbReference type="InterPro" id="IPR001789">
    <property type="entry name" value="Sig_transdc_resp-reg_receiver"/>
</dbReference>
<dbReference type="Pfam" id="PF00497">
    <property type="entry name" value="SBP_bac_3"/>
    <property type="match status" value="1"/>
</dbReference>
<dbReference type="Pfam" id="PF00512">
    <property type="entry name" value="HisKA"/>
    <property type="match status" value="1"/>
</dbReference>
<dbReference type="SMART" id="SM00062">
    <property type="entry name" value="PBPb"/>
    <property type="match status" value="1"/>
</dbReference>
<feature type="domain" description="Histidine kinase" evidence="9">
    <location>
        <begin position="452"/>
        <end position="674"/>
    </location>
</feature>
<dbReference type="InterPro" id="IPR004358">
    <property type="entry name" value="Sig_transdc_His_kin-like_C"/>
</dbReference>
<keyword evidence="13" id="KW-1185">Reference proteome</keyword>
<dbReference type="Gene3D" id="3.40.190.10">
    <property type="entry name" value="Periplasmic binding protein-like II"/>
    <property type="match status" value="2"/>
</dbReference>
<dbReference type="Pfam" id="PF08448">
    <property type="entry name" value="PAS_4"/>
    <property type="match status" value="1"/>
</dbReference>
<dbReference type="InterPro" id="IPR049871">
    <property type="entry name" value="BvgS-like_periplasmic2"/>
</dbReference>
<feature type="modified residue" description="4-aspartylphosphate" evidence="7">
    <location>
        <position position="747"/>
    </location>
</feature>
<dbReference type="InterPro" id="IPR001638">
    <property type="entry name" value="Solute-binding_3/MltF_N"/>
</dbReference>
<dbReference type="SUPFAM" id="SSF47384">
    <property type="entry name" value="Homodimeric domain of signal transducing histidine kinase"/>
    <property type="match status" value="1"/>
</dbReference>
<dbReference type="CDD" id="cd00130">
    <property type="entry name" value="PAS"/>
    <property type="match status" value="1"/>
</dbReference>
<feature type="domain" description="Response regulatory" evidence="10">
    <location>
        <begin position="697"/>
        <end position="814"/>
    </location>
</feature>
<gene>
    <name evidence="11" type="ORF">AWR26_19475</name>
    <name evidence="12" type="ORF">SAMN05216286_0321</name>
</gene>
<dbReference type="Pfam" id="PF02518">
    <property type="entry name" value="HATPase_c"/>
    <property type="match status" value="1"/>
</dbReference>
<dbReference type="InterPro" id="IPR003661">
    <property type="entry name" value="HisK_dim/P_dom"/>
</dbReference>
<dbReference type="CDD" id="cd16922">
    <property type="entry name" value="HATPase_EvgS-ArcB-TorS-like"/>
    <property type="match status" value="1"/>
</dbReference>
<evidence type="ECO:0000256" key="7">
    <source>
        <dbReference type="PROSITE-ProRule" id="PRU00169"/>
    </source>
</evidence>
<protein>
    <recommendedName>
        <fullName evidence="2">histidine kinase</fullName>
        <ecNumber evidence="2">2.7.13.3</ecNumber>
    </recommendedName>
</protein>
<organism evidence="12 14">
    <name type="scientific">Kosakonia oryzae</name>
    <dbReference type="NCBI Taxonomy" id="497725"/>
    <lineage>
        <taxon>Bacteria</taxon>
        <taxon>Pseudomonadati</taxon>
        <taxon>Pseudomonadota</taxon>
        <taxon>Gammaproteobacteria</taxon>
        <taxon>Enterobacterales</taxon>
        <taxon>Enterobacteriaceae</taxon>
        <taxon>Kosakonia</taxon>
    </lineage>
</organism>
<keyword evidence="6" id="KW-0902">Two-component regulatory system</keyword>
<feature type="transmembrane region" description="Helical" evidence="8">
    <location>
        <begin position="269"/>
        <end position="290"/>
    </location>
</feature>
<dbReference type="PANTHER" id="PTHR43047">
    <property type="entry name" value="TWO-COMPONENT HISTIDINE PROTEIN KINASE"/>
    <property type="match status" value="1"/>
</dbReference>
<dbReference type="SUPFAM" id="SSF53850">
    <property type="entry name" value="Periplasmic binding protein-like II"/>
    <property type="match status" value="1"/>
</dbReference>
<evidence type="ECO:0000259" key="10">
    <source>
        <dbReference type="PROSITE" id="PS50110"/>
    </source>
</evidence>
<dbReference type="GO" id="GO:0005886">
    <property type="term" value="C:plasma membrane"/>
    <property type="evidence" value="ECO:0007669"/>
    <property type="project" value="TreeGrafter"/>
</dbReference>
<dbReference type="FunFam" id="3.30.565.10:FF:000010">
    <property type="entry name" value="Sensor histidine kinase RcsC"/>
    <property type="match status" value="1"/>
</dbReference>
<evidence type="ECO:0000256" key="6">
    <source>
        <dbReference type="ARBA" id="ARBA00023012"/>
    </source>
</evidence>
<evidence type="ECO:0000313" key="12">
    <source>
        <dbReference type="EMBL" id="SFB69083.1"/>
    </source>
</evidence>
<dbReference type="InterPro" id="IPR003594">
    <property type="entry name" value="HATPase_dom"/>
</dbReference>
<dbReference type="EMBL" id="CP014007">
    <property type="protein sequence ID" value="ANI84225.1"/>
    <property type="molecule type" value="Genomic_DNA"/>
</dbReference>
<dbReference type="SMART" id="SM00448">
    <property type="entry name" value="REC"/>
    <property type="match status" value="1"/>
</dbReference>
<dbReference type="GO" id="GO:0000155">
    <property type="term" value="F:phosphorelay sensor kinase activity"/>
    <property type="evidence" value="ECO:0007669"/>
    <property type="project" value="InterPro"/>
</dbReference>
<dbReference type="InterPro" id="IPR011006">
    <property type="entry name" value="CheY-like_superfamily"/>
</dbReference>
<dbReference type="SUPFAM" id="SSF55874">
    <property type="entry name" value="ATPase domain of HSP90 chaperone/DNA topoisomerase II/histidine kinase"/>
    <property type="match status" value="1"/>
</dbReference>
<dbReference type="SUPFAM" id="SSF52172">
    <property type="entry name" value="CheY-like"/>
    <property type="match status" value="1"/>
</dbReference>
<name>A0AA94GZT5_9ENTR</name>
<dbReference type="PROSITE" id="PS50110">
    <property type="entry name" value="RESPONSE_REGULATORY"/>
    <property type="match status" value="1"/>
</dbReference>
<dbReference type="SMART" id="SM00387">
    <property type="entry name" value="HATPase_c"/>
    <property type="match status" value="1"/>
</dbReference>
<keyword evidence="8" id="KW-0812">Transmembrane</keyword>
<dbReference type="SMART" id="SM00388">
    <property type="entry name" value="HisKA"/>
    <property type="match status" value="1"/>
</dbReference>
<dbReference type="EMBL" id="FOKO01000001">
    <property type="protein sequence ID" value="SFB69083.1"/>
    <property type="molecule type" value="Genomic_DNA"/>
</dbReference>
<dbReference type="SUPFAM" id="SSF55785">
    <property type="entry name" value="PYP-like sensor domain (PAS domain)"/>
    <property type="match status" value="1"/>
</dbReference>